<dbReference type="Proteomes" id="UP000039021">
    <property type="component" value="Unassembled WGS sequence"/>
</dbReference>
<evidence type="ECO:0000313" key="3">
    <source>
        <dbReference type="EMBL" id="CKS82025.1"/>
    </source>
</evidence>
<evidence type="ECO:0000313" key="11">
    <source>
        <dbReference type="Proteomes" id="UP000049023"/>
    </source>
</evidence>
<evidence type="ECO:0000313" key="7">
    <source>
        <dbReference type="Proteomes" id="UP000039021"/>
    </source>
</evidence>
<evidence type="ECO:0000313" key="12">
    <source>
        <dbReference type="Proteomes" id="UP000050164"/>
    </source>
</evidence>
<dbReference type="Proteomes" id="UP000048600">
    <property type="component" value="Unassembled WGS sequence"/>
</dbReference>
<evidence type="ECO:0000313" key="9">
    <source>
        <dbReference type="Proteomes" id="UP000046947"/>
    </source>
</evidence>
<evidence type="ECO:0000313" key="10">
    <source>
        <dbReference type="Proteomes" id="UP000048600"/>
    </source>
</evidence>
<dbReference type="Proteomes" id="UP000039217">
    <property type="component" value="Unassembled WGS sequence"/>
</dbReference>
<dbReference type="EMBL" id="CFOH01001435">
    <property type="protein sequence ID" value="CFE85322.1"/>
    <property type="molecule type" value="Genomic_DNA"/>
</dbReference>
<evidence type="ECO:0000313" key="6">
    <source>
        <dbReference type="EMBL" id="COY64419.1"/>
    </source>
</evidence>
<dbReference type="EMBL" id="CQQC01000509">
    <property type="protein sequence ID" value="CNV14143.1"/>
    <property type="molecule type" value="Genomic_DNA"/>
</dbReference>
<gene>
    <name evidence="4" type="ORF">ERS007661_01712</name>
    <name evidence="1" type="ORF">ERS007688_04544</name>
    <name evidence="6" type="ORF">ERS007739_02918</name>
    <name evidence="5" type="ORF">ERS007741_01551</name>
    <name evidence="3" type="ORF">ERS027659_03604</name>
    <name evidence="2" type="ORF">ERS027661_02742</name>
</gene>
<evidence type="ECO:0000313" key="8">
    <source>
        <dbReference type="Proteomes" id="UP000039217"/>
    </source>
</evidence>
<sequence length="61" mass="6276">MRLTLNGLSWTFETVIGPNLNCPVMPSAESRVVAGAVKPASAAPSKSMWIAGMGMSGTAKP</sequence>
<organism evidence="6 7">
    <name type="scientific">Mycobacterium tuberculosis</name>
    <dbReference type="NCBI Taxonomy" id="1773"/>
    <lineage>
        <taxon>Bacteria</taxon>
        <taxon>Bacillati</taxon>
        <taxon>Actinomycetota</taxon>
        <taxon>Actinomycetes</taxon>
        <taxon>Mycobacteriales</taxon>
        <taxon>Mycobacteriaceae</taxon>
        <taxon>Mycobacterium</taxon>
        <taxon>Mycobacterium tuberculosis complex</taxon>
    </lineage>
</organism>
<dbReference type="Proteomes" id="UP000046947">
    <property type="component" value="Unassembled WGS sequence"/>
</dbReference>
<dbReference type="Proteomes" id="UP000049023">
    <property type="component" value="Unassembled WGS sequence"/>
</dbReference>
<dbReference type="EMBL" id="CHKL01000138">
    <property type="protein sequence ID" value="COW12244.1"/>
    <property type="molecule type" value="Genomic_DNA"/>
</dbReference>
<evidence type="ECO:0000313" key="5">
    <source>
        <dbReference type="EMBL" id="COW12244.1"/>
    </source>
</evidence>
<reference evidence="6" key="1">
    <citation type="submission" date="2015-03" db="EMBL/GenBank/DDBJ databases">
        <authorList>
            <consortium name="Pathogen Informatics"/>
            <person name="Murphy D."/>
        </authorList>
    </citation>
    <scope>NUCLEOTIDE SEQUENCE</scope>
    <source>
        <strain evidence="6">N09902308</strain>
    </source>
</reference>
<proteinExistence type="predicted"/>
<reference evidence="7 8" key="2">
    <citation type="submission" date="2015-03" db="EMBL/GenBank/DDBJ databases">
        <authorList>
            <consortium name="Pathogen Informatics"/>
        </authorList>
    </citation>
    <scope>NUCLEOTIDE SEQUENCE [LARGE SCALE GENOMIC DNA]</scope>
    <source>
        <strain evidence="3 12">Bir 185</strain>
        <strain evidence="2 11">Bir 187</strain>
        <strain evidence="4 8">D00501624</strain>
        <strain evidence="1 9">H09601792</strain>
        <strain evidence="7">N09902308</strain>
        <strain evidence="5 10">P00601463</strain>
    </source>
</reference>
<dbReference type="EMBL" id="CNFT01001080">
    <property type="protein sequence ID" value="CKS82025.1"/>
    <property type="molecule type" value="Genomic_DNA"/>
</dbReference>
<accession>A0A655JCW5</accession>
<evidence type="ECO:0000313" key="1">
    <source>
        <dbReference type="EMBL" id="CFE85322.1"/>
    </source>
</evidence>
<name>A0A655JCW5_MYCTX</name>
<evidence type="ECO:0000313" key="2">
    <source>
        <dbReference type="EMBL" id="CKS20503.1"/>
    </source>
</evidence>
<dbReference type="AlphaFoldDB" id="A0A655JCW5"/>
<evidence type="ECO:0000313" key="4">
    <source>
        <dbReference type="EMBL" id="CNV14143.1"/>
    </source>
</evidence>
<dbReference type="EMBL" id="CNFU01000618">
    <property type="protein sequence ID" value="CKS20503.1"/>
    <property type="molecule type" value="Genomic_DNA"/>
</dbReference>
<dbReference type="EMBL" id="CSBK01001418">
    <property type="protein sequence ID" value="COY64419.1"/>
    <property type="molecule type" value="Genomic_DNA"/>
</dbReference>
<dbReference type="Proteomes" id="UP000050164">
    <property type="component" value="Unassembled WGS sequence"/>
</dbReference>
<protein>
    <submittedName>
        <fullName evidence="6">Uncharacterized protein</fullName>
    </submittedName>
</protein>